<organism evidence="3 4">
    <name type="scientific">Novipirellula rosea</name>
    <dbReference type="NCBI Taxonomy" id="1031540"/>
    <lineage>
        <taxon>Bacteria</taxon>
        <taxon>Pseudomonadati</taxon>
        <taxon>Planctomycetota</taxon>
        <taxon>Planctomycetia</taxon>
        <taxon>Pirellulales</taxon>
        <taxon>Pirellulaceae</taxon>
        <taxon>Novipirellula</taxon>
    </lineage>
</organism>
<proteinExistence type="predicted"/>
<evidence type="ECO:0000256" key="1">
    <source>
        <dbReference type="SAM" id="MobiDB-lite"/>
    </source>
</evidence>
<protein>
    <recommendedName>
        <fullName evidence="5">Transmembrane protein</fullName>
    </recommendedName>
</protein>
<keyword evidence="2" id="KW-0812">Transmembrane</keyword>
<evidence type="ECO:0008006" key="5">
    <source>
        <dbReference type="Google" id="ProtNLM"/>
    </source>
</evidence>
<dbReference type="Proteomes" id="UP001500840">
    <property type="component" value="Unassembled WGS sequence"/>
</dbReference>
<evidence type="ECO:0000313" key="3">
    <source>
        <dbReference type="EMBL" id="GAA4466842.1"/>
    </source>
</evidence>
<accession>A0ABP8NGA1</accession>
<name>A0ABP8NGA1_9BACT</name>
<feature type="transmembrane region" description="Helical" evidence="2">
    <location>
        <begin position="435"/>
        <end position="455"/>
    </location>
</feature>
<keyword evidence="4" id="KW-1185">Reference proteome</keyword>
<evidence type="ECO:0000313" key="4">
    <source>
        <dbReference type="Proteomes" id="UP001500840"/>
    </source>
</evidence>
<keyword evidence="2" id="KW-1133">Transmembrane helix</keyword>
<feature type="region of interest" description="Disordered" evidence="1">
    <location>
        <begin position="466"/>
        <end position="511"/>
    </location>
</feature>
<reference evidence="4" key="1">
    <citation type="journal article" date="2019" name="Int. J. Syst. Evol. Microbiol.">
        <title>The Global Catalogue of Microorganisms (GCM) 10K type strain sequencing project: providing services to taxonomists for standard genome sequencing and annotation.</title>
        <authorList>
            <consortium name="The Broad Institute Genomics Platform"/>
            <consortium name="The Broad Institute Genome Sequencing Center for Infectious Disease"/>
            <person name="Wu L."/>
            <person name="Ma J."/>
        </authorList>
    </citation>
    <scope>NUCLEOTIDE SEQUENCE [LARGE SCALE GENOMIC DNA]</scope>
    <source>
        <strain evidence="4">JCM 17759</strain>
    </source>
</reference>
<dbReference type="EMBL" id="BAABGA010000082">
    <property type="protein sequence ID" value="GAA4466842.1"/>
    <property type="molecule type" value="Genomic_DNA"/>
</dbReference>
<dbReference type="RefSeq" id="WP_345327035.1">
    <property type="nucleotide sequence ID" value="NZ_BAABGA010000082.1"/>
</dbReference>
<feature type="compositionally biased region" description="Polar residues" evidence="1">
    <location>
        <begin position="499"/>
        <end position="511"/>
    </location>
</feature>
<evidence type="ECO:0000256" key="2">
    <source>
        <dbReference type="SAM" id="Phobius"/>
    </source>
</evidence>
<sequence>MKIPSQFNEDSLYGRHRRRGATVQNYRRLIRLGLGLALVLVVMRQSAKPRVYEPFFGGASGQQGRVSEATRQIYAAAQPVQLLAGGDAAADTVPHHRNVDPNPKIVSDARAIVSLVPPEDQQLWLATLLRIRRHQEIPQFTVLDTGWTVKLSQLEWQADQNSQNESEADPSRQGWSELIEQVASDPSGLSAEYADPIGDDPNGDDPSGETRVKIQALIQALDAAAASRVASSGVWQSRDRDALYRYLDEARFGFENDLAGLGAADSNGNETSEAQKTKNVQTAAAPAVPQVGVLPLMQQPDVYLNHVVAFAGRPARVERHTATSNEYEIAHYWHLWLRPVDGADRPLLAVVDEVPESIANWASENVGTEETDIEEAPVLWITGRFLKRLAYRSSVGADSTPVIVGRILTLPPDAETESASQSSSLVSDDGVSRSLWGMIVFAVLLGVGLAAFAMWRTAVSARQSRELRHAKERQPASFLEQLAPQHGDPSLPEADADVESSQPENHNDTTP</sequence>
<feature type="compositionally biased region" description="Acidic residues" evidence="1">
    <location>
        <begin position="197"/>
        <end position="207"/>
    </location>
</feature>
<feature type="region of interest" description="Disordered" evidence="1">
    <location>
        <begin position="185"/>
        <end position="209"/>
    </location>
</feature>
<keyword evidence="2" id="KW-0472">Membrane</keyword>
<comment type="caution">
    <text evidence="3">The sequence shown here is derived from an EMBL/GenBank/DDBJ whole genome shotgun (WGS) entry which is preliminary data.</text>
</comment>
<gene>
    <name evidence="3" type="ORF">GCM10023156_56180</name>
</gene>